<comment type="subcellular location">
    <subcellularLocation>
        <location evidence="1">Cell membrane</location>
        <topology evidence="1">Peripheral membrane protein</topology>
    </subcellularLocation>
</comment>
<accession>A0A9D1JPF5</accession>
<organism evidence="9 10">
    <name type="scientific">Candidatus Scatousia excrementigallinarum</name>
    <dbReference type="NCBI Taxonomy" id="2840935"/>
    <lineage>
        <taxon>Bacteria</taxon>
        <taxon>Candidatus Scatousia</taxon>
    </lineage>
</organism>
<keyword evidence="5" id="KW-0547">Nucleotide-binding</keyword>
<dbReference type="FunFam" id="3.40.50.300:FF:000016">
    <property type="entry name" value="Oligopeptide ABC transporter ATP-binding component"/>
    <property type="match status" value="1"/>
</dbReference>
<protein>
    <submittedName>
        <fullName evidence="9">ABC transporter ATP-binding protein</fullName>
    </submittedName>
</protein>
<dbReference type="CDD" id="cd03257">
    <property type="entry name" value="ABC_NikE_OppD_transporters"/>
    <property type="match status" value="1"/>
</dbReference>
<evidence type="ECO:0000256" key="1">
    <source>
        <dbReference type="ARBA" id="ARBA00004202"/>
    </source>
</evidence>
<dbReference type="InterPro" id="IPR017871">
    <property type="entry name" value="ABC_transporter-like_CS"/>
</dbReference>
<dbReference type="PROSITE" id="PS50893">
    <property type="entry name" value="ABC_TRANSPORTER_2"/>
    <property type="match status" value="1"/>
</dbReference>
<dbReference type="InterPro" id="IPR003593">
    <property type="entry name" value="AAA+_ATPase"/>
</dbReference>
<evidence type="ECO:0000256" key="2">
    <source>
        <dbReference type="ARBA" id="ARBA00005417"/>
    </source>
</evidence>
<dbReference type="Pfam" id="PF00005">
    <property type="entry name" value="ABC_tran"/>
    <property type="match status" value="1"/>
</dbReference>
<gene>
    <name evidence="9" type="ORF">IAC10_11355</name>
</gene>
<dbReference type="SMART" id="SM00382">
    <property type="entry name" value="AAA"/>
    <property type="match status" value="1"/>
</dbReference>
<evidence type="ECO:0000313" key="9">
    <source>
        <dbReference type="EMBL" id="HIS37205.1"/>
    </source>
</evidence>
<evidence type="ECO:0000256" key="6">
    <source>
        <dbReference type="ARBA" id="ARBA00022840"/>
    </source>
</evidence>
<sequence length="324" mass="35746">MKILDVENLNLGFSCENGFNQALWDVSFSLSKGEMLALVGESGCGKTMSAMSILQLLPKTAKITSGVISFNGKDLLKETCKEVQSIRGAKIALIPQDPMTSLNPLFTVGEQLLEVIRIHQHLKGKAAWQKAVEAFEAVQIPSAEKRLKDYPHEFSGGMKQRAIIAMALACNAEILIADEPTTALDVTIQAQIMNLLEEIKTDRKTAILLITHDLALVREHADKVAVMYAGRIVESAAANEFFEHPNHPYSLALLNSIPANRDKSLETITGQPPSIQQIIEGCKFHPRCKNCMEICTKKIPPEYSVGENHFSACFLNESLERKSD</sequence>
<keyword evidence="4" id="KW-1003">Cell membrane</keyword>
<dbReference type="InterPro" id="IPR013563">
    <property type="entry name" value="Oligopep_ABC_C"/>
</dbReference>
<keyword evidence="6 9" id="KW-0067">ATP-binding</keyword>
<dbReference type="AlphaFoldDB" id="A0A9D1JPF5"/>
<keyword evidence="3" id="KW-0813">Transport</keyword>
<evidence type="ECO:0000259" key="8">
    <source>
        <dbReference type="PROSITE" id="PS50893"/>
    </source>
</evidence>
<evidence type="ECO:0000256" key="3">
    <source>
        <dbReference type="ARBA" id="ARBA00022448"/>
    </source>
</evidence>
<name>A0A9D1JPF5_9BACT</name>
<dbReference type="PROSITE" id="PS00211">
    <property type="entry name" value="ABC_TRANSPORTER_1"/>
    <property type="match status" value="1"/>
</dbReference>
<dbReference type="Gene3D" id="3.40.50.300">
    <property type="entry name" value="P-loop containing nucleotide triphosphate hydrolases"/>
    <property type="match status" value="1"/>
</dbReference>
<dbReference type="NCBIfam" id="TIGR01727">
    <property type="entry name" value="oligo_HPY"/>
    <property type="match status" value="1"/>
</dbReference>
<dbReference type="Pfam" id="PF08352">
    <property type="entry name" value="oligo_HPY"/>
    <property type="match status" value="1"/>
</dbReference>
<dbReference type="GO" id="GO:0015833">
    <property type="term" value="P:peptide transport"/>
    <property type="evidence" value="ECO:0007669"/>
    <property type="project" value="InterPro"/>
</dbReference>
<dbReference type="PANTHER" id="PTHR43297:SF2">
    <property type="entry name" value="DIPEPTIDE TRANSPORT ATP-BINDING PROTEIN DPPD"/>
    <property type="match status" value="1"/>
</dbReference>
<dbReference type="InterPro" id="IPR050388">
    <property type="entry name" value="ABC_Ni/Peptide_Import"/>
</dbReference>
<dbReference type="Proteomes" id="UP000823928">
    <property type="component" value="Unassembled WGS sequence"/>
</dbReference>
<dbReference type="GO" id="GO:0005524">
    <property type="term" value="F:ATP binding"/>
    <property type="evidence" value="ECO:0007669"/>
    <property type="project" value="UniProtKB-KW"/>
</dbReference>
<reference evidence="9" key="2">
    <citation type="journal article" date="2021" name="PeerJ">
        <title>Extensive microbial diversity within the chicken gut microbiome revealed by metagenomics and culture.</title>
        <authorList>
            <person name="Gilroy R."/>
            <person name="Ravi A."/>
            <person name="Getino M."/>
            <person name="Pursley I."/>
            <person name="Horton D.L."/>
            <person name="Alikhan N.F."/>
            <person name="Baker D."/>
            <person name="Gharbi K."/>
            <person name="Hall N."/>
            <person name="Watson M."/>
            <person name="Adriaenssens E.M."/>
            <person name="Foster-Nyarko E."/>
            <person name="Jarju S."/>
            <person name="Secka A."/>
            <person name="Antonio M."/>
            <person name="Oren A."/>
            <person name="Chaudhuri R.R."/>
            <person name="La Ragione R."/>
            <person name="Hildebrand F."/>
            <person name="Pallen M.J."/>
        </authorList>
    </citation>
    <scope>NUCLEOTIDE SEQUENCE</scope>
    <source>
        <strain evidence="9">6276</strain>
    </source>
</reference>
<evidence type="ECO:0000256" key="7">
    <source>
        <dbReference type="ARBA" id="ARBA00023136"/>
    </source>
</evidence>
<dbReference type="GO" id="GO:0016887">
    <property type="term" value="F:ATP hydrolysis activity"/>
    <property type="evidence" value="ECO:0007669"/>
    <property type="project" value="InterPro"/>
</dbReference>
<feature type="domain" description="ABC transporter" evidence="8">
    <location>
        <begin position="6"/>
        <end position="254"/>
    </location>
</feature>
<proteinExistence type="inferred from homology"/>
<reference evidence="9" key="1">
    <citation type="submission" date="2020-10" db="EMBL/GenBank/DDBJ databases">
        <authorList>
            <person name="Gilroy R."/>
        </authorList>
    </citation>
    <scope>NUCLEOTIDE SEQUENCE</scope>
    <source>
        <strain evidence="9">6276</strain>
    </source>
</reference>
<dbReference type="InterPro" id="IPR027417">
    <property type="entry name" value="P-loop_NTPase"/>
</dbReference>
<evidence type="ECO:0000256" key="5">
    <source>
        <dbReference type="ARBA" id="ARBA00022741"/>
    </source>
</evidence>
<comment type="caution">
    <text evidence="9">The sequence shown here is derived from an EMBL/GenBank/DDBJ whole genome shotgun (WGS) entry which is preliminary data.</text>
</comment>
<dbReference type="PANTHER" id="PTHR43297">
    <property type="entry name" value="OLIGOPEPTIDE TRANSPORT ATP-BINDING PROTEIN APPD"/>
    <property type="match status" value="1"/>
</dbReference>
<dbReference type="GO" id="GO:0005886">
    <property type="term" value="C:plasma membrane"/>
    <property type="evidence" value="ECO:0007669"/>
    <property type="project" value="UniProtKB-SubCell"/>
</dbReference>
<keyword evidence="7" id="KW-0472">Membrane</keyword>
<dbReference type="InterPro" id="IPR003439">
    <property type="entry name" value="ABC_transporter-like_ATP-bd"/>
</dbReference>
<dbReference type="EMBL" id="DVIU01000221">
    <property type="protein sequence ID" value="HIS37205.1"/>
    <property type="molecule type" value="Genomic_DNA"/>
</dbReference>
<comment type="similarity">
    <text evidence="2">Belongs to the ABC transporter superfamily.</text>
</comment>
<evidence type="ECO:0000313" key="10">
    <source>
        <dbReference type="Proteomes" id="UP000823928"/>
    </source>
</evidence>
<evidence type="ECO:0000256" key="4">
    <source>
        <dbReference type="ARBA" id="ARBA00022475"/>
    </source>
</evidence>
<dbReference type="SUPFAM" id="SSF52540">
    <property type="entry name" value="P-loop containing nucleoside triphosphate hydrolases"/>
    <property type="match status" value="1"/>
</dbReference>